<reference evidence="4 5" key="1">
    <citation type="journal article" date="2024" name="Nat. Commun.">
        <title>Phylogenomics reveals the evolutionary origins of lichenization in chlorophyte algae.</title>
        <authorList>
            <person name="Puginier C."/>
            <person name="Libourel C."/>
            <person name="Otte J."/>
            <person name="Skaloud P."/>
            <person name="Haon M."/>
            <person name="Grisel S."/>
            <person name="Petersen M."/>
            <person name="Berrin J.G."/>
            <person name="Delaux P.M."/>
            <person name="Dal Grande F."/>
            <person name="Keller J."/>
        </authorList>
    </citation>
    <scope>NUCLEOTIDE SEQUENCE [LARGE SCALE GENOMIC DNA]</scope>
    <source>
        <strain evidence="4 5">SAG 216-7</strain>
    </source>
</reference>
<evidence type="ECO:0000256" key="2">
    <source>
        <dbReference type="SAM" id="MobiDB-lite"/>
    </source>
</evidence>
<dbReference type="Pfam" id="PF20399">
    <property type="entry name" value="PH_20"/>
    <property type="match status" value="1"/>
</dbReference>
<keyword evidence="5" id="KW-1185">Reference proteome</keyword>
<feature type="compositionally biased region" description="Acidic residues" evidence="2">
    <location>
        <begin position="178"/>
        <end position="193"/>
    </location>
</feature>
<dbReference type="Proteomes" id="UP001491310">
    <property type="component" value="Unassembled WGS sequence"/>
</dbReference>
<sequence length="866" mass="93621">MSGVFAKADGHVFKTKTRQQLEELAQQLQRFRPRAPTRSPLFTGTYKVLYTSNPNAPGGPVLRSAPGQAVFTGQQLRQTLQKPDIFLNEVGFKTLGLFPGTAVQEGRWRALDGNRYVVDLEPAALKVAGNAGLSQQSEAVQRTFEVLYLDERVRIVRFLPDADSESQPQLFVFQREAEEAEEEVEDEEDEPEEAPAALPFLRGRGRPGLATEAERSYAAEASPAAGRRGRRASAPPQVPDAKSEEVRRREAVRAQLAEITEAYKAAQAQSRTALKELKDFERETVQARRQSGPALEMVRVADATVEAAEQQVQAAREVAANADEQLKAATSALVAGPSAYPPLDEIAEGIRAAIRSNLRVSEVRRHPPEAMEDSLPPLRVVAAEIETPGHSPRGDTISPSTSGDSFGKALMHQAMRLKSAMLNQKVNFMDIARHPGLAKAAKAELDSESRSGSMPLDPNAFTREADVERQRVALAAVDTEAEEESGITRELAAVMCTRLDAARRATEKLLGVLQACAGAEAAYTRALSAASKVPLVGSCDGASLRAALDGFSDLPFMVGQAHVRVGAGLSDTTRGMQEVVGALRQACADISGESAKVYRSIDAARRHLQSAFADHTAACRLTDESALERARGRLGRPFSETGDPWLTEACVVAAHGTLQRAQATEREFLTRAFARVKELELQRTAAIKDVISAFVVAYKSDLGAVKADTAPLLRVAEQVDGEADLAELTASSSSAAETGAALGARQTEALEAASQELLCSPEIVRQGEMARWVSGSGKWTDCHFVLTRCGFLHWFNNSPPAPADIVPADSLNLSRCQFETGEAPEFNLVEMGPGMFGRSRRLIFRASTVEECCEWAIGLREAIRGD</sequence>
<feature type="region of interest" description="Disordered" evidence="2">
    <location>
        <begin position="176"/>
        <end position="247"/>
    </location>
</feature>
<name>A0ABR2YQR9_9CHLO</name>
<keyword evidence="1" id="KW-0175">Coiled coil</keyword>
<dbReference type="SUPFAM" id="SSF50729">
    <property type="entry name" value="PH domain-like"/>
    <property type="match status" value="1"/>
</dbReference>
<dbReference type="InterPro" id="IPR011993">
    <property type="entry name" value="PH-like_dom_sf"/>
</dbReference>
<feature type="domain" description="PH" evidence="3">
    <location>
        <begin position="762"/>
        <end position="864"/>
    </location>
</feature>
<dbReference type="PROSITE" id="PS50003">
    <property type="entry name" value="PH_DOMAIN"/>
    <property type="match status" value="1"/>
</dbReference>
<gene>
    <name evidence="4" type="ORF">WJX75_001690</name>
</gene>
<evidence type="ECO:0000313" key="4">
    <source>
        <dbReference type="EMBL" id="KAK9909399.1"/>
    </source>
</evidence>
<dbReference type="InterPro" id="IPR027267">
    <property type="entry name" value="AH/BAR_dom_sf"/>
</dbReference>
<comment type="caution">
    <text evidence="4">The sequence shown here is derived from an EMBL/GenBank/DDBJ whole genome shotgun (WGS) entry which is preliminary data.</text>
</comment>
<evidence type="ECO:0000313" key="5">
    <source>
        <dbReference type="Proteomes" id="UP001491310"/>
    </source>
</evidence>
<feature type="coiled-coil region" evidence="1">
    <location>
        <begin position="249"/>
        <end position="332"/>
    </location>
</feature>
<organism evidence="4 5">
    <name type="scientific">Coccomyxa subellipsoidea</name>
    <dbReference type="NCBI Taxonomy" id="248742"/>
    <lineage>
        <taxon>Eukaryota</taxon>
        <taxon>Viridiplantae</taxon>
        <taxon>Chlorophyta</taxon>
        <taxon>core chlorophytes</taxon>
        <taxon>Trebouxiophyceae</taxon>
        <taxon>Trebouxiophyceae incertae sedis</taxon>
        <taxon>Coccomyxaceae</taxon>
        <taxon>Coccomyxa</taxon>
    </lineage>
</organism>
<dbReference type="InterPro" id="IPR046869">
    <property type="entry name" value="SLM1/RGC1-like_PH"/>
</dbReference>
<evidence type="ECO:0000256" key="1">
    <source>
        <dbReference type="SAM" id="Coils"/>
    </source>
</evidence>
<dbReference type="SMART" id="SM00233">
    <property type="entry name" value="PH"/>
    <property type="match status" value="1"/>
</dbReference>
<accession>A0ABR2YQR9</accession>
<dbReference type="InterPro" id="IPR001849">
    <property type="entry name" value="PH_domain"/>
</dbReference>
<dbReference type="EMBL" id="JALJOT010000006">
    <property type="protein sequence ID" value="KAK9909399.1"/>
    <property type="molecule type" value="Genomic_DNA"/>
</dbReference>
<dbReference type="Gene3D" id="2.30.29.30">
    <property type="entry name" value="Pleckstrin-homology domain (PH domain)/Phosphotyrosine-binding domain (PTB)"/>
    <property type="match status" value="1"/>
</dbReference>
<protein>
    <recommendedName>
        <fullName evidence="3">PH domain-containing protein</fullName>
    </recommendedName>
</protein>
<evidence type="ECO:0000259" key="3">
    <source>
        <dbReference type="PROSITE" id="PS50003"/>
    </source>
</evidence>
<proteinExistence type="predicted"/>
<dbReference type="Gene3D" id="1.20.1270.60">
    <property type="entry name" value="Arfaptin homology (AH) domain/BAR domain"/>
    <property type="match status" value="1"/>
</dbReference>